<accession>C0EDP7</accession>
<reference evidence="1 2" key="1">
    <citation type="submission" date="2009-01" db="EMBL/GenBank/DDBJ databases">
        <authorList>
            <person name="Fulton L."/>
            <person name="Clifton S."/>
            <person name="Fulton B."/>
            <person name="Xu J."/>
            <person name="Minx P."/>
            <person name="Pepin K.H."/>
            <person name="Johnson M."/>
            <person name="Bhonagiri V."/>
            <person name="Nash W.E."/>
            <person name="Mardis E.R."/>
            <person name="Wilson R.K."/>
        </authorList>
    </citation>
    <scope>NUCLEOTIDE SEQUENCE [LARGE SCALE GENOMIC DNA]</scope>
    <source>
        <strain evidence="1 2">DSM 5476</strain>
    </source>
</reference>
<reference evidence="1 2" key="2">
    <citation type="submission" date="2009-02" db="EMBL/GenBank/DDBJ databases">
        <title>Draft genome sequence of Clostridium methylpentosum (DSM 5476).</title>
        <authorList>
            <person name="Sudarsanam P."/>
            <person name="Ley R."/>
            <person name="Guruge J."/>
            <person name="Turnbaugh P.J."/>
            <person name="Mahowald M."/>
            <person name="Liep D."/>
            <person name="Gordon J."/>
        </authorList>
    </citation>
    <scope>NUCLEOTIDE SEQUENCE [LARGE SCALE GENOMIC DNA]</scope>
    <source>
        <strain evidence="1 2">DSM 5476</strain>
    </source>
</reference>
<evidence type="ECO:0000313" key="2">
    <source>
        <dbReference type="Proteomes" id="UP000003340"/>
    </source>
</evidence>
<protein>
    <submittedName>
        <fullName evidence="1">Uncharacterized protein</fullName>
    </submittedName>
</protein>
<dbReference type="HOGENOM" id="CLU_3214507_0_0_9"/>
<dbReference type="AlphaFoldDB" id="C0EDP7"/>
<proteinExistence type="predicted"/>
<sequence>MQPPFVIKDKLQCIFKTGFFLTIKQISFNRSSCRECEQPPWSRY</sequence>
<name>C0EDP7_9FIRM</name>
<dbReference type="EMBL" id="ACEC01000065">
    <property type="protein sequence ID" value="EEG30394.1"/>
    <property type="molecule type" value="Genomic_DNA"/>
</dbReference>
<evidence type="ECO:0000313" key="1">
    <source>
        <dbReference type="EMBL" id="EEG30394.1"/>
    </source>
</evidence>
<keyword evidence="2" id="KW-1185">Reference proteome</keyword>
<organism evidence="1 2">
    <name type="scientific">[Clostridium] methylpentosum DSM 5476</name>
    <dbReference type="NCBI Taxonomy" id="537013"/>
    <lineage>
        <taxon>Bacteria</taxon>
        <taxon>Bacillati</taxon>
        <taxon>Bacillota</taxon>
        <taxon>Clostridia</taxon>
        <taxon>Eubacteriales</taxon>
        <taxon>Oscillospiraceae</taxon>
        <taxon>Oscillospiraceae incertae sedis</taxon>
    </lineage>
</organism>
<dbReference type="STRING" id="537013.CLOSTMETH_01975"/>
<dbReference type="Proteomes" id="UP000003340">
    <property type="component" value="Unassembled WGS sequence"/>
</dbReference>
<comment type="caution">
    <text evidence="1">The sequence shown here is derived from an EMBL/GenBank/DDBJ whole genome shotgun (WGS) entry which is preliminary data.</text>
</comment>
<gene>
    <name evidence="1" type="ORF">CLOSTMETH_01975</name>
</gene>